<dbReference type="Proteomes" id="UP000008974">
    <property type="component" value="Unassembled WGS sequence"/>
</dbReference>
<dbReference type="EMBL" id="ACVC01000033">
    <property type="protein sequence ID" value="EFO65368.1"/>
    <property type="molecule type" value="Genomic_DNA"/>
</dbReference>
<dbReference type="VEuPathDB" id="GiardiaDB:GLP15_3222"/>
<evidence type="ECO:0000256" key="1">
    <source>
        <dbReference type="SAM" id="Phobius"/>
    </source>
</evidence>
<sequence length="929" mass="102577">MNFGTAGALDDIQGQEGQEGYVHVNQMANMLSHCIKTHLNVADDDTVNVADIGSLVNLPPDALKDYTEDTGRISINGIVNCAVSQLAQNNVRSIRAETQDTQVKQQGSTLRRLTGELKAITRRRSEMLGAQPSTSFGSAPSIASLLGSNTQVLSSIAGSTHPQGFNIATFNELKTKNSDLSTQLSKADKKIGELKKLVLDKDYEVAQLNERIKGLMTDAASVVSLPQRAPSISSAELQSLQATLHEPLIVLRGMLQDLHTAIVPAPLPGPTDNFVSDETGLVDMDVRNAQLNVTLKERVAQILTVTERVLEEQKTAFKRLEEKDANVLNVLASNFESVQLHFSSAQDTVIATLEKKLGAINTNLIGTVKNYIEQLLASISMPSTCNQQTSNSDSIEKQVVDTVSFENRIQSRIELKEIIRDIIATSSESLLTKLDEIKKEVEKVEKTGSESTVDGRIIPNDLASIITTQTSELSLILSDVQGKVIEGVSTYIEQRLSQFQIELIRNIHNLRELLIKDSEAFVHPVSLSGKLSSSQSPMGSVVQHWDTSLIEGIAQGVILKIQAQLDRYRDTLLSQIPQEQTHLHDQQSGLLLRLLQTFVDSVFPDLKEGLQELITKQFTIHMETFAEEQLRFAEGLYRDFKSILLDDPHRNHSYQIPVSEAIQSENILPLRASQSTVLMEEGNPSCSPQEIAQRVSKLLEKKAPVISGIITKASKRSLAAASRRDSGRLEESALIVVNDENDDVIDALVKERDLLNIFPGLANEETGLQGKPLTEISLAIDQICTQPVQSNAQESFHTLRFPQHSFQALQHYLPETNTKLDLIEDHILRQFADVRNTIDGLTKSINTSTYITSSEAARMRQEYRDVAMTIDDINDGLAAVIESESARTLSNLRHIVWADYITVTAVLALTLVILFNLIVMFATQNCSCK</sequence>
<comment type="caution">
    <text evidence="2">The sequence shown here is derived from an EMBL/GenBank/DDBJ whole genome shotgun (WGS) entry which is preliminary data.</text>
</comment>
<evidence type="ECO:0000313" key="2">
    <source>
        <dbReference type="EMBL" id="EFO65368.1"/>
    </source>
</evidence>
<organism evidence="2 3">
    <name type="scientific">Giardia intestinalis (strain P15)</name>
    <name type="common">Giardia lamblia</name>
    <dbReference type="NCBI Taxonomy" id="658858"/>
    <lineage>
        <taxon>Eukaryota</taxon>
        <taxon>Metamonada</taxon>
        <taxon>Diplomonadida</taxon>
        <taxon>Hexamitidae</taxon>
        <taxon>Giardiinae</taxon>
        <taxon>Giardia</taxon>
    </lineage>
</organism>
<proteinExistence type="predicted"/>
<gene>
    <name evidence="2" type="ORF">GLP15_3222</name>
</gene>
<evidence type="ECO:0000313" key="3">
    <source>
        <dbReference type="Proteomes" id="UP000008974"/>
    </source>
</evidence>
<dbReference type="OrthoDB" id="10257909at2759"/>
<dbReference type="OMA" id="HIVWADY"/>
<protein>
    <submittedName>
        <fullName evidence="2">Uncharacterized protein</fullName>
    </submittedName>
</protein>
<reference evidence="2 3" key="1">
    <citation type="journal article" date="2010" name="BMC Genomics">
        <title>Genome analysis and comparative genomics of a Giardia intestinalis assemblage E isolate.</title>
        <authorList>
            <person name="Jerlstrom-Hultqvist J."/>
            <person name="Franzen O."/>
            <person name="Ankarklev J."/>
            <person name="Xu F."/>
            <person name="Nohynkova E."/>
            <person name="Andersson J.O."/>
            <person name="Svard S.G."/>
            <person name="Andersson B."/>
        </authorList>
    </citation>
    <scope>NUCLEOTIDE SEQUENCE [LARGE SCALE GENOMIC DNA]</scope>
    <source>
        <strain evidence="2 3">P15</strain>
    </source>
</reference>
<keyword evidence="1" id="KW-1133">Transmembrane helix</keyword>
<feature type="transmembrane region" description="Helical" evidence="1">
    <location>
        <begin position="897"/>
        <end position="922"/>
    </location>
</feature>
<keyword evidence="1" id="KW-0812">Transmembrane</keyword>
<name>E1EWS8_GIAIA</name>
<accession>E1EWS8</accession>
<dbReference type="AlphaFoldDB" id="E1EWS8"/>
<keyword evidence="1" id="KW-0472">Membrane</keyword>